<comment type="similarity">
    <text evidence="1 7">Belongs to the alphaproteobacteria porin family.</text>
</comment>
<evidence type="ECO:0000256" key="4">
    <source>
        <dbReference type="ARBA" id="ARBA00023114"/>
    </source>
</evidence>
<dbReference type="EMBL" id="MLCO01000196">
    <property type="protein sequence ID" value="ONG50242.1"/>
    <property type="molecule type" value="Genomic_DNA"/>
</dbReference>
<comment type="function">
    <text evidence="7">Forms passive diffusion pores that allow small molecular weight hydrophilic materials across the outer membrane.</text>
</comment>
<evidence type="ECO:0000256" key="3">
    <source>
        <dbReference type="ARBA" id="ARBA00022452"/>
    </source>
</evidence>
<evidence type="ECO:0000256" key="5">
    <source>
        <dbReference type="ARBA" id="ARBA00023136"/>
    </source>
</evidence>
<comment type="domain">
    <text evidence="7">Consists of 16-stranded beta-barrel sheets, with large surface-exposed loops, that form a transmembrane pore at the center of each barrel. The pore is partially ocluded by a peptide loop that folds into the pore lumen.</text>
</comment>
<evidence type="ECO:0000313" key="9">
    <source>
        <dbReference type="EMBL" id="ONG50242.1"/>
    </source>
</evidence>
<keyword evidence="8" id="KW-0175">Coiled coil</keyword>
<feature type="coiled-coil region" evidence="8">
    <location>
        <begin position="39"/>
        <end position="78"/>
    </location>
</feature>
<dbReference type="GO" id="GO:0006811">
    <property type="term" value="P:monoatomic ion transport"/>
    <property type="evidence" value="ECO:0007669"/>
    <property type="project" value="UniProtKB-KW"/>
</dbReference>
<keyword evidence="5 7" id="KW-0472">Membrane</keyword>
<comment type="caution">
    <text evidence="9">The sequence shown here is derived from an EMBL/GenBank/DDBJ whole genome shotgun (WGS) entry which is preliminary data.</text>
</comment>
<keyword evidence="4 7" id="KW-0626">Porin</keyword>
<organism evidence="9 10">
    <name type="scientific">Teichococcus deserti</name>
    <dbReference type="NCBI Taxonomy" id="1817963"/>
    <lineage>
        <taxon>Bacteria</taxon>
        <taxon>Pseudomonadati</taxon>
        <taxon>Pseudomonadota</taxon>
        <taxon>Alphaproteobacteria</taxon>
        <taxon>Acetobacterales</taxon>
        <taxon>Roseomonadaceae</taxon>
        <taxon>Roseomonas</taxon>
    </lineage>
</organism>
<evidence type="ECO:0000256" key="7">
    <source>
        <dbReference type="RuleBase" id="RU364005"/>
    </source>
</evidence>
<dbReference type="SUPFAM" id="SSF56935">
    <property type="entry name" value="Porins"/>
    <property type="match status" value="1"/>
</dbReference>
<name>A0A1V2H0R6_9PROT</name>
<keyword evidence="6 7" id="KW-0998">Cell outer membrane</keyword>
<keyword evidence="2 7" id="KW-0813">Transport</keyword>
<dbReference type="Proteomes" id="UP000188879">
    <property type="component" value="Unassembled WGS sequence"/>
</dbReference>
<sequence>MSGDFAPVPNPSSSRAFWLGGAALLGVLAIAAPASAQSAATLRGELNALQNRLQALEAAQARSAADAARAQAEQEQIRSRLAAQPSLAGSFPRSVKIPGTETSVRLYGFARLTGSYDLEGRNRSDVQSANSVPLTRGAAARQGGDFQFGARRSRIGVETRTDTAHGVARSVLEMDFAGSQSTASTSSQGNWIPRLRHAYVEFAGFTLGQTTSLFGDTANAEFLDSYTYLGMTGFRQAQLRYTAALGDGFSLAASLENPVSDFTSDAGSRVPDSDGSTPAVAINRMPDLVLRLMNAGSWGNVALQGLVRRIDYTNKAPVDAAQRFDGEQWGYGLALGGSVTTAGKSRAFGRVAYGEGIGRYLEVIGSGATTNAGLSGVTARSASLDLVKTSTIVLGYQQWWTDTVRSTVAGAFARNSFSSYARDFSASTQNQLNRTTNQFVANLVWSPIPDLDVGVEYDYAERGLLGRSTEGARRGVGQRLLTTATYRF</sequence>
<keyword evidence="7" id="KW-0812">Transmembrane</keyword>
<comment type="subcellular location">
    <subcellularLocation>
        <location evidence="7">Cell outer membrane</location>
        <topology evidence="7">Multi-pass membrane protein</topology>
    </subcellularLocation>
</comment>
<evidence type="ECO:0000256" key="1">
    <source>
        <dbReference type="ARBA" id="ARBA00009521"/>
    </source>
</evidence>
<dbReference type="GO" id="GO:0046930">
    <property type="term" value="C:pore complex"/>
    <property type="evidence" value="ECO:0007669"/>
    <property type="project" value="UniProtKB-KW"/>
</dbReference>
<evidence type="ECO:0000256" key="8">
    <source>
        <dbReference type="SAM" id="Coils"/>
    </source>
</evidence>
<proteinExistence type="inferred from homology"/>
<gene>
    <name evidence="9" type="ORF">BKE38_18855</name>
</gene>
<protein>
    <recommendedName>
        <fullName evidence="7">Porin</fullName>
    </recommendedName>
</protein>
<keyword evidence="7" id="KW-0406">Ion transport</keyword>
<evidence type="ECO:0000256" key="6">
    <source>
        <dbReference type="ARBA" id="ARBA00023237"/>
    </source>
</evidence>
<dbReference type="AlphaFoldDB" id="A0A1V2H0R6"/>
<keyword evidence="10" id="KW-1185">Reference proteome</keyword>
<evidence type="ECO:0000313" key="10">
    <source>
        <dbReference type="Proteomes" id="UP000188879"/>
    </source>
</evidence>
<dbReference type="Pfam" id="PF02530">
    <property type="entry name" value="Porin_2"/>
    <property type="match status" value="1"/>
</dbReference>
<reference evidence="9 10" key="1">
    <citation type="submission" date="2016-10" db="EMBL/GenBank/DDBJ databases">
        <title>Draft Genome sequence of Roseomonas sp. strain M3.</title>
        <authorList>
            <person name="Subhash Y."/>
            <person name="Lee S."/>
        </authorList>
    </citation>
    <scope>NUCLEOTIDE SEQUENCE [LARGE SCALE GENOMIC DNA]</scope>
    <source>
        <strain evidence="9 10">M3</strain>
    </source>
</reference>
<dbReference type="InterPro" id="IPR003684">
    <property type="entry name" value="Porin_alphabac"/>
</dbReference>
<dbReference type="GO" id="GO:0009279">
    <property type="term" value="C:cell outer membrane"/>
    <property type="evidence" value="ECO:0007669"/>
    <property type="project" value="UniProtKB-SubCell"/>
</dbReference>
<accession>A0A1V2H0R6</accession>
<keyword evidence="3 7" id="KW-1134">Transmembrane beta strand</keyword>
<dbReference type="GO" id="GO:0015288">
    <property type="term" value="F:porin activity"/>
    <property type="evidence" value="ECO:0007669"/>
    <property type="project" value="UniProtKB-KW"/>
</dbReference>
<evidence type="ECO:0000256" key="2">
    <source>
        <dbReference type="ARBA" id="ARBA00022448"/>
    </source>
</evidence>